<gene>
    <name evidence="1" type="ORF">LCGC14_2710140</name>
</gene>
<protein>
    <submittedName>
        <fullName evidence="1">Uncharacterized protein</fullName>
    </submittedName>
</protein>
<dbReference type="AlphaFoldDB" id="A0A0F9C4V6"/>
<proteinExistence type="predicted"/>
<accession>A0A0F9C4V6</accession>
<feature type="non-terminal residue" evidence="1">
    <location>
        <position position="35"/>
    </location>
</feature>
<organism evidence="1">
    <name type="scientific">marine sediment metagenome</name>
    <dbReference type="NCBI Taxonomy" id="412755"/>
    <lineage>
        <taxon>unclassified sequences</taxon>
        <taxon>metagenomes</taxon>
        <taxon>ecological metagenomes</taxon>
    </lineage>
</organism>
<dbReference type="EMBL" id="LAZR01048529">
    <property type="protein sequence ID" value="KKK91716.1"/>
    <property type="molecule type" value="Genomic_DNA"/>
</dbReference>
<comment type="caution">
    <text evidence="1">The sequence shown here is derived from an EMBL/GenBank/DDBJ whole genome shotgun (WGS) entry which is preliminary data.</text>
</comment>
<reference evidence="1" key="1">
    <citation type="journal article" date="2015" name="Nature">
        <title>Complex archaea that bridge the gap between prokaryotes and eukaryotes.</title>
        <authorList>
            <person name="Spang A."/>
            <person name="Saw J.H."/>
            <person name="Jorgensen S.L."/>
            <person name="Zaremba-Niedzwiedzka K."/>
            <person name="Martijn J."/>
            <person name="Lind A.E."/>
            <person name="van Eijk R."/>
            <person name="Schleper C."/>
            <person name="Guy L."/>
            <person name="Ettema T.J."/>
        </authorList>
    </citation>
    <scope>NUCLEOTIDE SEQUENCE</scope>
</reference>
<name>A0A0F9C4V6_9ZZZZ</name>
<sequence>MAMRHACASLRAFVSIITSYRIPTGHSSERSSRWM</sequence>
<evidence type="ECO:0000313" key="1">
    <source>
        <dbReference type="EMBL" id="KKK91716.1"/>
    </source>
</evidence>